<dbReference type="PANTHER" id="PTHR46433:SF1">
    <property type="entry name" value="ANKYRIN REPEAT-CONTAINING PROTEIN"/>
    <property type="match status" value="1"/>
</dbReference>
<comment type="caution">
    <text evidence="1">The sequence shown here is derived from an EMBL/GenBank/DDBJ whole genome shotgun (WGS) entry which is preliminary data.</text>
</comment>
<dbReference type="Proteomes" id="UP001194714">
    <property type="component" value="Unassembled WGS sequence"/>
</dbReference>
<protein>
    <recommendedName>
        <fullName evidence="3">Protein kinase domain-containing protein</fullName>
    </recommendedName>
</protein>
<name>A0ABS0B1E5_9BACT</name>
<dbReference type="EMBL" id="JAAEJV010000097">
    <property type="protein sequence ID" value="MBF5060227.1"/>
    <property type="molecule type" value="Genomic_DNA"/>
</dbReference>
<sequence length="641" mass="72991">MASSSSSSIHTPSNPILSSYISDRAALGVAINRLSKKEDPFGKLLYELAEKNVDPQWLKTLHRPEVLFTHTFFSSAPLEDVGFFQTVSSFFTNKAPDGPQTRLTKLLRLRLSNNHPYFQAINQQIKQLEKAARERPDLRKHQQEIKSLIQHYHQFKQDIINQLADKRLNKLAGPVLLHQNGAPPTRLSQKLGRRLCSIGKYGQGKKTNLYGASAVTQLEGIFFKRAQLNPLSPGEEFLVKSFSTLLSPTHGSAATLLLKIKNIWTQNAQSTTHVKHPLRKRYITKMATIKNPKHKEIFKHFTAEEKRTYPFVYQRDTHIIQASIAVPGKNLHQYIDQKQNLHAITQSSATLQLLLALLLRLGDGRSDNYMVTQGNKHLRLIDADNTWKPYLRADKGAHYLTTRAAIFLLPQMEKNADPTICKTLASQNPHLFLIGWLADITHQNQQYQTLQKKHILTPHDMRELNLPIKIRWKDLQLLLKQLQTFQTLIQHKSVPTMWEIVAHLAPGLENVYQTLAKKGAPLSIEKQIFKKKGIPSIETLINPTSATKEKLQKLAAQASHQKTRPLPIDRLVTHWLTTLDISTLPPKDHTPFLTQAFKLTKNIHLNNSPLQDKTLLRHARDTKTHTLTLKNCPHITPKGLL</sequence>
<evidence type="ECO:0008006" key="3">
    <source>
        <dbReference type="Google" id="ProtNLM"/>
    </source>
</evidence>
<accession>A0ABS0B1E5</accession>
<evidence type="ECO:0000313" key="1">
    <source>
        <dbReference type="EMBL" id="MBF5060227.1"/>
    </source>
</evidence>
<feature type="non-terminal residue" evidence="1">
    <location>
        <position position="641"/>
    </location>
</feature>
<organism evidence="1 2">
    <name type="scientific">Candidatus Neptunichlamydia vexilliferae</name>
    <dbReference type="NCBI Taxonomy" id="1651774"/>
    <lineage>
        <taxon>Bacteria</taxon>
        <taxon>Pseudomonadati</taxon>
        <taxon>Chlamydiota</taxon>
        <taxon>Chlamydiia</taxon>
        <taxon>Parachlamydiales</taxon>
        <taxon>Simkaniaceae</taxon>
        <taxon>Candidatus Neptunichlamydia</taxon>
    </lineage>
</organism>
<reference evidence="1 2" key="1">
    <citation type="submission" date="2020-01" db="EMBL/GenBank/DDBJ databases">
        <title>Draft genome sequence of Cand. Neptunochlamydia vexilliferae K9.</title>
        <authorList>
            <person name="Schulz F."/>
            <person name="Koestlbacher S."/>
            <person name="Wascher F."/>
            <person name="Pizzetti I."/>
            <person name="Horn M."/>
        </authorList>
    </citation>
    <scope>NUCLEOTIDE SEQUENCE [LARGE SCALE GENOMIC DNA]</scope>
    <source>
        <strain evidence="1 2">K9</strain>
    </source>
</reference>
<proteinExistence type="predicted"/>
<dbReference type="PANTHER" id="PTHR46433">
    <property type="entry name" value="ANK_REP_REGION DOMAIN-CONTAINING PROTEIN-RELATED"/>
    <property type="match status" value="1"/>
</dbReference>
<keyword evidence="2" id="KW-1185">Reference proteome</keyword>
<gene>
    <name evidence="1" type="ORF">NEPTK9_001760</name>
</gene>
<dbReference type="RefSeq" id="WP_194848541.1">
    <property type="nucleotide sequence ID" value="NZ_JAAEJV010000097.1"/>
</dbReference>
<evidence type="ECO:0000313" key="2">
    <source>
        <dbReference type="Proteomes" id="UP001194714"/>
    </source>
</evidence>